<dbReference type="CDD" id="cd00821">
    <property type="entry name" value="PH"/>
    <property type="match status" value="1"/>
</dbReference>
<evidence type="ECO:0000256" key="3">
    <source>
        <dbReference type="ARBA" id="ARBA00022989"/>
    </source>
</evidence>
<evidence type="ECO:0000313" key="10">
    <source>
        <dbReference type="Proteomes" id="UP000702964"/>
    </source>
</evidence>
<feature type="region of interest" description="Disordered" evidence="5">
    <location>
        <begin position="53"/>
        <end position="93"/>
    </location>
</feature>
<dbReference type="Pfam" id="PF16016">
    <property type="entry name" value="VASt"/>
    <property type="match status" value="2"/>
</dbReference>
<comment type="caution">
    <text evidence="9">The sequence shown here is derived from an EMBL/GenBank/DDBJ whole genome shotgun (WGS) entry which is preliminary data.</text>
</comment>
<evidence type="ECO:0000259" key="8">
    <source>
        <dbReference type="PROSITE" id="PS51778"/>
    </source>
</evidence>
<evidence type="ECO:0000256" key="5">
    <source>
        <dbReference type="SAM" id="MobiDB-lite"/>
    </source>
</evidence>
<evidence type="ECO:0000313" key="9">
    <source>
        <dbReference type="EMBL" id="KAF4319998.1"/>
    </source>
</evidence>
<feature type="region of interest" description="Disordered" evidence="5">
    <location>
        <begin position="867"/>
        <end position="908"/>
    </location>
</feature>
<dbReference type="InterPro" id="IPR031968">
    <property type="entry name" value="VASt"/>
</dbReference>
<feature type="compositionally biased region" description="Low complexity" evidence="5">
    <location>
        <begin position="56"/>
        <end position="66"/>
    </location>
</feature>
<gene>
    <name evidence="9" type="ORF">G195_005558</name>
</gene>
<dbReference type="PROSITE" id="PS50003">
    <property type="entry name" value="PH_DOMAIN"/>
    <property type="match status" value="1"/>
</dbReference>
<dbReference type="AlphaFoldDB" id="A0A8J4SEN0"/>
<evidence type="ECO:0000259" key="7">
    <source>
        <dbReference type="PROSITE" id="PS50003"/>
    </source>
</evidence>
<dbReference type="PANTHER" id="PTHR47666:SF1">
    <property type="entry name" value="PROTEIN VASCULAR ASSOCIATED DEATH 1, CHLOROPLASTIC"/>
    <property type="match status" value="1"/>
</dbReference>
<feature type="compositionally biased region" description="Basic and acidic residues" evidence="5">
    <location>
        <begin position="84"/>
        <end position="93"/>
    </location>
</feature>
<dbReference type="PANTHER" id="PTHR47666">
    <property type="entry name" value="PROTEIN VASCULAR ASSOCIATED DEATH 1, CHLOROPLASTIC"/>
    <property type="match status" value="1"/>
</dbReference>
<dbReference type="GO" id="GO:0098588">
    <property type="term" value="C:bounding membrane of organelle"/>
    <property type="evidence" value="ECO:0007669"/>
    <property type="project" value="UniProtKB-ARBA"/>
</dbReference>
<dbReference type="SMART" id="SM00694">
    <property type="entry name" value="DysFC"/>
    <property type="match status" value="1"/>
</dbReference>
<dbReference type="EMBL" id="AOFI03000179">
    <property type="protein sequence ID" value="KAF4319998.1"/>
    <property type="molecule type" value="Genomic_DNA"/>
</dbReference>
<dbReference type="GO" id="GO:0005737">
    <property type="term" value="C:cytoplasm"/>
    <property type="evidence" value="ECO:0007669"/>
    <property type="project" value="UniProtKB-ARBA"/>
</dbReference>
<protein>
    <recommendedName>
        <fullName evidence="11">VASt domain-containing protein</fullName>
    </recommendedName>
</protein>
<feature type="domain" description="PH" evidence="7">
    <location>
        <begin position="128"/>
        <end position="229"/>
    </location>
</feature>
<dbReference type="SMART" id="SM00693">
    <property type="entry name" value="DysFN"/>
    <property type="match status" value="1"/>
</dbReference>
<dbReference type="Gene3D" id="2.30.29.30">
    <property type="entry name" value="Pleckstrin-homology domain (PH domain)/Phosphotyrosine-binding domain (PTB)"/>
    <property type="match status" value="1"/>
</dbReference>
<feature type="region of interest" description="Disordered" evidence="5">
    <location>
        <begin position="1032"/>
        <end position="1064"/>
    </location>
</feature>
<sequence>METATCAGDDASSLGGDAHAFLDLLMVVTVGLAVCVVLFRVLFTVFPMPSQVANASSSSSSSSSSSPEASRTTDRGTPVKRSTSVRDRLERETRTRLPRRSTYYSMPFFADSVANKQEFVEGLVELGDASLDGWLLVKKGLQRGKHWKKRFVVLDVHARIKYYPNADAARRNTNVKGSLAVHAVKPADPFEFGANTLEIRGTLGGTYFFRAEDDMAARSWLCVLTMRAIQGHVPGRIDSVLSAAVAPTPLQSAATSNGGGIPSLSSSKLHSFSDSGENGFNALSVTASALNLLSNSGEAVIPPVRLKSHALELVVQDMSYDKDASLRQFYVVAKFKSELHDYSSVPVGQTSPKPRGEKGEKGAMVKWNEKLTWHFQDHLCSECQECRSLGATSGAFCGLPDIMVLHVYEIHLRYLTTKIGEVSLSLRELLGFTGMRTAEFSCAWPVTSTRDAILGQLLLSLKYSVDSAGGAELTQFLVTSTDERELVGEYPLHASLTNGYDFFKTFLADGTSDRLNDYYEERGDSEIEVSEWAASKEFGGQVRTVSCRSPTNASIGPSHTMLTTTDHVPFVECELDATEKLVMQSKAVMHDIPYGDCFTVEKVTVVERIPSNDGSPGQLVAKVYLGVPFSKGCMFKSKIISATREAMVSSSKLYFHVVNRSVENPSASQAATPIKPFLVSTEEERQPIGEFDLHPAVKDALHFFDLFYADNTLSRWQNIHKEAGDTEHVVGKWEDSAEFGGQVREMKYRAKSTSSLGPATTMAQQLVHVPFSSQGRDSLDADRLTVEHKLWLLDIPYGDCFHVETIYVIEPRTDAIGSPLVAKVFVGIPFSKGTMFKSKIQSVTKEGIVKSAKMVFEGFQKALDAEESTDASESARHSASANNDGGARGRPRRSSSTGVISRRHPNVTRYNSTLDGSVALEEIFENQRVSMFGKWAPNHLLPTDRPRFSNRDGDKAMSFEQVSLPPLWSWTTPWRIDKNYTDCDDEGWSYATDFPRFKFHLARGRSSMKRLGASVRRRRWIRMMAYVPPEASATTDAASPPLPASNTTRRNRSRGSQEPAGKHLKLVQGKQCYSEQRQAYRVVFLMAFTVVAVLSWSAEAGGPRPLSDRYEDFRARMLQQRMAKQAAYEERERAFFSRKRH</sequence>
<keyword evidence="2 6" id="KW-0812">Transmembrane</keyword>
<reference evidence="9" key="2">
    <citation type="submission" date="2020-02" db="EMBL/GenBank/DDBJ databases">
        <authorList>
            <person name="Studholme D.J."/>
        </authorList>
    </citation>
    <scope>NUCLEOTIDE SEQUENCE</scope>
    <source>
        <strain evidence="9">00238/432</strain>
    </source>
</reference>
<dbReference type="SMART" id="SM00233">
    <property type="entry name" value="PH"/>
    <property type="match status" value="1"/>
</dbReference>
<dbReference type="InterPro" id="IPR011993">
    <property type="entry name" value="PH-like_dom_sf"/>
</dbReference>
<dbReference type="Pfam" id="PF00169">
    <property type="entry name" value="PH"/>
    <property type="match status" value="1"/>
</dbReference>
<feature type="domain" description="VASt" evidence="8">
    <location>
        <begin position="482"/>
        <end position="666"/>
    </location>
</feature>
<dbReference type="Pfam" id="PF06398">
    <property type="entry name" value="Pex24p"/>
    <property type="match status" value="1"/>
</dbReference>
<evidence type="ECO:0000256" key="6">
    <source>
        <dbReference type="SAM" id="Phobius"/>
    </source>
</evidence>
<proteinExistence type="predicted"/>
<name>A0A8J4SEN0_9STRA</name>
<dbReference type="SUPFAM" id="SSF50729">
    <property type="entry name" value="PH domain-like"/>
    <property type="match status" value="1"/>
</dbReference>
<dbReference type="InterPro" id="IPR001849">
    <property type="entry name" value="PH_domain"/>
</dbReference>
<dbReference type="PROSITE" id="PS51778">
    <property type="entry name" value="VAST"/>
    <property type="match status" value="2"/>
</dbReference>
<feature type="transmembrane region" description="Helical" evidence="6">
    <location>
        <begin position="20"/>
        <end position="43"/>
    </location>
</feature>
<evidence type="ECO:0008006" key="11">
    <source>
        <dbReference type="Google" id="ProtNLM"/>
    </source>
</evidence>
<comment type="subcellular location">
    <subcellularLocation>
        <location evidence="1">Membrane</location>
    </subcellularLocation>
</comment>
<evidence type="ECO:0000256" key="1">
    <source>
        <dbReference type="ARBA" id="ARBA00004370"/>
    </source>
</evidence>
<organism evidence="9 10">
    <name type="scientific">Phytophthora kernoviae 00238/432</name>
    <dbReference type="NCBI Taxonomy" id="1284355"/>
    <lineage>
        <taxon>Eukaryota</taxon>
        <taxon>Sar</taxon>
        <taxon>Stramenopiles</taxon>
        <taxon>Oomycota</taxon>
        <taxon>Peronosporomycetes</taxon>
        <taxon>Peronosporales</taxon>
        <taxon>Peronosporaceae</taxon>
        <taxon>Phytophthora</taxon>
    </lineage>
</organism>
<feature type="domain" description="VASt" evidence="8">
    <location>
        <begin position="683"/>
        <end position="860"/>
    </location>
</feature>
<evidence type="ECO:0000256" key="4">
    <source>
        <dbReference type="ARBA" id="ARBA00023136"/>
    </source>
</evidence>
<accession>A0A8J4SEN0</accession>
<keyword evidence="4 6" id="KW-0472">Membrane</keyword>
<reference evidence="9" key="1">
    <citation type="journal article" date="2015" name="Genom Data">
        <title>Draft genome sequences of Phytophthora kernoviae and Phytophthora ramorum lineage EU2 from Scotland.</title>
        <authorList>
            <person name="Sambles C."/>
            <person name="Schlenzig A."/>
            <person name="O'Neill P."/>
            <person name="Grant M."/>
            <person name="Studholme D.J."/>
        </authorList>
    </citation>
    <scope>NUCLEOTIDE SEQUENCE</scope>
    <source>
        <strain evidence="9">00238/432</strain>
    </source>
</reference>
<keyword evidence="3 6" id="KW-1133">Transmembrane helix</keyword>
<evidence type="ECO:0000256" key="2">
    <source>
        <dbReference type="ARBA" id="ARBA00022692"/>
    </source>
</evidence>
<dbReference type="Proteomes" id="UP000702964">
    <property type="component" value="Unassembled WGS sequence"/>
</dbReference>
<dbReference type="InterPro" id="IPR006614">
    <property type="entry name" value="Peroxin/Ferlin"/>
</dbReference>
<dbReference type="InterPro" id="IPR010482">
    <property type="entry name" value="TECPR1-like_DysF"/>
</dbReference>